<dbReference type="InParanoid" id="K1PE02"/>
<evidence type="ECO:0000256" key="2">
    <source>
        <dbReference type="ARBA" id="ARBA00022741"/>
    </source>
</evidence>
<gene>
    <name evidence="4" type="ORF">CGI_10002837</name>
</gene>
<dbReference type="InterPro" id="IPR006703">
    <property type="entry name" value="G_AIG1"/>
</dbReference>
<protein>
    <submittedName>
        <fullName evidence="4">GTPase IMAP family member 4</fullName>
    </submittedName>
</protein>
<organism evidence="4">
    <name type="scientific">Magallana gigas</name>
    <name type="common">Pacific oyster</name>
    <name type="synonym">Crassostrea gigas</name>
    <dbReference type="NCBI Taxonomy" id="29159"/>
    <lineage>
        <taxon>Eukaryota</taxon>
        <taxon>Metazoa</taxon>
        <taxon>Spiralia</taxon>
        <taxon>Lophotrochozoa</taxon>
        <taxon>Mollusca</taxon>
        <taxon>Bivalvia</taxon>
        <taxon>Autobranchia</taxon>
        <taxon>Pteriomorphia</taxon>
        <taxon>Ostreida</taxon>
        <taxon>Ostreoidea</taxon>
        <taxon>Ostreidae</taxon>
        <taxon>Magallana</taxon>
    </lineage>
</organism>
<dbReference type="Gene3D" id="3.40.50.300">
    <property type="entry name" value="P-loop containing nucleotide triphosphate hydrolases"/>
    <property type="match status" value="1"/>
</dbReference>
<name>K1PE02_MAGGI</name>
<dbReference type="InterPro" id="IPR045058">
    <property type="entry name" value="GIMA/IAN/Toc"/>
</dbReference>
<keyword evidence="2" id="KW-0547">Nucleotide-binding</keyword>
<keyword evidence="3" id="KW-0342">GTP-binding</keyword>
<comment type="similarity">
    <text evidence="1">Belongs to the TRAFAC class TrmE-Era-EngA-EngB-Septin-like GTPase superfamily. AIG1/Toc34/Toc159-like paraseptin GTPase family. IAN subfamily.</text>
</comment>
<evidence type="ECO:0000256" key="1">
    <source>
        <dbReference type="ARBA" id="ARBA00008535"/>
    </source>
</evidence>
<dbReference type="SUPFAM" id="SSF52540">
    <property type="entry name" value="P-loop containing nucleoside triphosphate hydrolases"/>
    <property type="match status" value="1"/>
</dbReference>
<dbReference type="GO" id="GO:0005525">
    <property type="term" value="F:GTP binding"/>
    <property type="evidence" value="ECO:0007669"/>
    <property type="project" value="UniProtKB-KW"/>
</dbReference>
<sequence length="407" mass="46997">MVVAFVDTWDFSGHSCFPRMNDPHRANIRTIESCRTYRGGQQSPAINNEVRIVLIGKTGSGKSTTGNTILNDKVFLSSSSGSSITSYCVSKHANRFGKNIQVVDTPGTFDTSSPNEMVQKEIVKCIGLTSPGPHCFLLVMGLSRFTKEDEESINHFVNYFGENVFRYFVVLFTRKDDLEYEGLTLEDHLKTIPQNLRTIIDKCGGRCIAFNNRAKGSARDDQVKDLLEIINDVVRQNHETCYTNEMYVEAEKVMKARQCEIEKEREREREIERQKIKEEIEENYKYQNDSDYNYQKGIDKKEAVLESKQEEMRAYFGSKKELEMENEIKELKQEIRLMKEEAEKLQKRKEMVFQDRLNQIDQKYERLIDARQAARDEVANENNNLIQTLVGVVLGVGKSILTKLFNL</sequence>
<dbReference type="InterPro" id="IPR027417">
    <property type="entry name" value="P-loop_NTPase"/>
</dbReference>
<dbReference type="CDD" id="cd01852">
    <property type="entry name" value="AIG1"/>
    <property type="match status" value="1"/>
</dbReference>
<evidence type="ECO:0000313" key="4">
    <source>
        <dbReference type="EMBL" id="EKC22067.1"/>
    </source>
</evidence>
<dbReference type="PANTHER" id="PTHR10903">
    <property type="entry name" value="GTPASE, IMAP FAMILY MEMBER-RELATED"/>
    <property type="match status" value="1"/>
</dbReference>
<dbReference type="EMBL" id="JH818451">
    <property type="protein sequence ID" value="EKC22067.1"/>
    <property type="molecule type" value="Genomic_DNA"/>
</dbReference>
<dbReference type="PANTHER" id="PTHR10903:SF184">
    <property type="entry name" value="GTP-BINDING PROTEIN A"/>
    <property type="match status" value="1"/>
</dbReference>
<dbReference type="AlphaFoldDB" id="K1PE02"/>
<evidence type="ECO:0000256" key="3">
    <source>
        <dbReference type="ARBA" id="ARBA00023134"/>
    </source>
</evidence>
<dbReference type="FunFam" id="3.40.50.300:FF:000366">
    <property type="entry name" value="GTPase, IMAP family member 2"/>
    <property type="match status" value="1"/>
</dbReference>
<dbReference type="Pfam" id="PF04548">
    <property type="entry name" value="AIG1"/>
    <property type="match status" value="1"/>
</dbReference>
<dbReference type="HOGENOM" id="CLU_010468_0_1_1"/>
<dbReference type="PROSITE" id="PS51720">
    <property type="entry name" value="G_AIG1"/>
    <property type="match status" value="1"/>
</dbReference>
<accession>K1PE02</accession>
<reference evidence="4" key="1">
    <citation type="journal article" date="2012" name="Nature">
        <title>The oyster genome reveals stress adaptation and complexity of shell formation.</title>
        <authorList>
            <person name="Zhang G."/>
            <person name="Fang X."/>
            <person name="Guo X."/>
            <person name="Li L."/>
            <person name="Luo R."/>
            <person name="Xu F."/>
            <person name="Yang P."/>
            <person name="Zhang L."/>
            <person name="Wang X."/>
            <person name="Qi H."/>
            <person name="Xiong Z."/>
            <person name="Que H."/>
            <person name="Xie Y."/>
            <person name="Holland P.W."/>
            <person name="Paps J."/>
            <person name="Zhu Y."/>
            <person name="Wu F."/>
            <person name="Chen Y."/>
            <person name="Wang J."/>
            <person name="Peng C."/>
            <person name="Meng J."/>
            <person name="Yang L."/>
            <person name="Liu J."/>
            <person name="Wen B."/>
            <person name="Zhang N."/>
            <person name="Huang Z."/>
            <person name="Zhu Q."/>
            <person name="Feng Y."/>
            <person name="Mount A."/>
            <person name="Hedgecock D."/>
            <person name="Xu Z."/>
            <person name="Liu Y."/>
            <person name="Domazet-Loso T."/>
            <person name="Du Y."/>
            <person name="Sun X."/>
            <person name="Zhang S."/>
            <person name="Liu B."/>
            <person name="Cheng P."/>
            <person name="Jiang X."/>
            <person name="Li J."/>
            <person name="Fan D."/>
            <person name="Wang W."/>
            <person name="Fu W."/>
            <person name="Wang T."/>
            <person name="Wang B."/>
            <person name="Zhang J."/>
            <person name="Peng Z."/>
            <person name="Li Y."/>
            <person name="Li N."/>
            <person name="Wang J."/>
            <person name="Chen M."/>
            <person name="He Y."/>
            <person name="Tan F."/>
            <person name="Song X."/>
            <person name="Zheng Q."/>
            <person name="Huang R."/>
            <person name="Yang H."/>
            <person name="Du X."/>
            <person name="Chen L."/>
            <person name="Yang M."/>
            <person name="Gaffney P.M."/>
            <person name="Wang S."/>
            <person name="Luo L."/>
            <person name="She Z."/>
            <person name="Ming Y."/>
            <person name="Huang W."/>
            <person name="Zhang S."/>
            <person name="Huang B."/>
            <person name="Zhang Y."/>
            <person name="Qu T."/>
            <person name="Ni P."/>
            <person name="Miao G."/>
            <person name="Wang J."/>
            <person name="Wang Q."/>
            <person name="Steinberg C.E."/>
            <person name="Wang H."/>
            <person name="Li N."/>
            <person name="Qian L."/>
            <person name="Zhang G."/>
            <person name="Li Y."/>
            <person name="Yang H."/>
            <person name="Liu X."/>
            <person name="Wang J."/>
            <person name="Yin Y."/>
            <person name="Wang J."/>
        </authorList>
    </citation>
    <scope>NUCLEOTIDE SEQUENCE [LARGE SCALE GENOMIC DNA]</scope>
    <source>
        <strain evidence="4">05x7-T-G4-1.051#20</strain>
    </source>
</reference>
<proteinExistence type="inferred from homology"/>